<dbReference type="PATRIC" id="fig|1576480.3.peg.562"/>
<dbReference type="GO" id="GO:0000049">
    <property type="term" value="F:tRNA binding"/>
    <property type="evidence" value="ECO:0007669"/>
    <property type="project" value="UniProtKB-KW"/>
</dbReference>
<dbReference type="CDD" id="cd00403">
    <property type="entry name" value="Ribosomal_L1"/>
    <property type="match status" value="1"/>
</dbReference>
<protein>
    <recommendedName>
        <fullName evidence="8 9">Large ribosomal subunit protein uL1</fullName>
    </recommendedName>
</protein>
<dbReference type="InterPro" id="IPR016095">
    <property type="entry name" value="Ribosomal_uL1_3-a/b-sand"/>
</dbReference>
<evidence type="ECO:0000256" key="10">
    <source>
        <dbReference type="RuleBase" id="RU000659"/>
    </source>
</evidence>
<accession>A0A0T5ZWW3</accession>
<comment type="function">
    <text evidence="9">Binds directly to 23S rRNA. The L1 stalk is quite mobile in the ribosome, and is involved in E site tRNA release.</text>
</comment>
<dbReference type="SUPFAM" id="SSF56808">
    <property type="entry name" value="Ribosomal protein L1"/>
    <property type="match status" value="1"/>
</dbReference>
<dbReference type="InterPro" id="IPR005878">
    <property type="entry name" value="Ribosom_uL1_bac-type"/>
</dbReference>
<evidence type="ECO:0000313" key="12">
    <source>
        <dbReference type="EMBL" id="KRT67263.1"/>
    </source>
</evidence>
<dbReference type="STRING" id="1576480.XU08_C0005G0024"/>
<evidence type="ECO:0000256" key="7">
    <source>
        <dbReference type="ARBA" id="ARBA00023274"/>
    </source>
</evidence>
<dbReference type="InterPro" id="IPR028364">
    <property type="entry name" value="Ribosomal_uL1/biogenesis"/>
</dbReference>
<dbReference type="InterPro" id="IPR002143">
    <property type="entry name" value="Ribosomal_uL1"/>
</dbReference>
<dbReference type="InterPro" id="IPR023674">
    <property type="entry name" value="Ribosomal_uL1-like"/>
</dbReference>
<feature type="compositionally biased region" description="Basic and acidic residues" evidence="11">
    <location>
        <begin position="14"/>
        <end position="29"/>
    </location>
</feature>
<feature type="region of interest" description="Disordered" evidence="11">
    <location>
        <begin position="1"/>
        <end position="54"/>
    </location>
</feature>
<dbReference type="Pfam" id="PF00687">
    <property type="entry name" value="Ribosomal_L1"/>
    <property type="match status" value="1"/>
</dbReference>
<evidence type="ECO:0000313" key="13">
    <source>
        <dbReference type="Proteomes" id="UP000051297"/>
    </source>
</evidence>
<dbReference type="GO" id="GO:0006417">
    <property type="term" value="P:regulation of translation"/>
    <property type="evidence" value="ECO:0007669"/>
    <property type="project" value="UniProtKB-KW"/>
</dbReference>
<evidence type="ECO:0000256" key="11">
    <source>
        <dbReference type="SAM" id="MobiDB-lite"/>
    </source>
</evidence>
<reference evidence="12 13" key="1">
    <citation type="submission" date="2015-05" db="EMBL/GenBank/DDBJ databases">
        <title>Critical biogeochemical functions in the subsurface are associated with bacteria from new phyla and little studied lineages.</title>
        <authorList>
            <person name="Hug L.A."/>
            <person name="Thomas B.C."/>
            <person name="Sharon I."/>
            <person name="Brown C.T."/>
            <person name="Sharma R."/>
            <person name="Hettich R.L."/>
            <person name="Wilkins M.J."/>
            <person name="Williams K.H."/>
            <person name="Singh A."/>
            <person name="Banfield J.F."/>
        </authorList>
    </citation>
    <scope>NUCLEOTIDE SEQUENCE [LARGE SCALE GENOMIC DNA]</scope>
    <source>
        <strain evidence="12">CSP1-7</strain>
    </source>
</reference>
<evidence type="ECO:0000256" key="1">
    <source>
        <dbReference type="ARBA" id="ARBA00010531"/>
    </source>
</evidence>
<keyword evidence="5 9" id="KW-0694">RNA-binding</keyword>
<dbReference type="GO" id="GO:0006412">
    <property type="term" value="P:translation"/>
    <property type="evidence" value="ECO:0007669"/>
    <property type="project" value="UniProtKB-UniRule"/>
</dbReference>
<evidence type="ECO:0000256" key="6">
    <source>
        <dbReference type="ARBA" id="ARBA00022980"/>
    </source>
</evidence>
<name>A0A0T5ZWW3_UNCKA</name>
<evidence type="ECO:0000256" key="2">
    <source>
        <dbReference type="ARBA" id="ARBA00022491"/>
    </source>
</evidence>
<gene>
    <name evidence="9 12" type="primary">rplA</name>
    <name evidence="12" type="ORF">XU08_C0005G0024</name>
</gene>
<dbReference type="Proteomes" id="UP000051297">
    <property type="component" value="Unassembled WGS sequence"/>
</dbReference>
<evidence type="ECO:0000256" key="9">
    <source>
        <dbReference type="HAMAP-Rule" id="MF_01318"/>
    </source>
</evidence>
<dbReference type="NCBIfam" id="TIGR01169">
    <property type="entry name" value="rplA_bact"/>
    <property type="match status" value="1"/>
</dbReference>
<keyword evidence="4 9" id="KW-0810">Translation regulation</keyword>
<dbReference type="GO" id="GO:0015934">
    <property type="term" value="C:large ribosomal subunit"/>
    <property type="evidence" value="ECO:0007669"/>
    <property type="project" value="InterPro"/>
</dbReference>
<keyword evidence="9" id="KW-0820">tRNA-binding</keyword>
<dbReference type="Gene3D" id="3.30.190.20">
    <property type="match status" value="1"/>
</dbReference>
<evidence type="ECO:0000256" key="3">
    <source>
        <dbReference type="ARBA" id="ARBA00022730"/>
    </source>
</evidence>
<keyword evidence="6 9" id="KW-0689">Ribosomal protein</keyword>
<dbReference type="PANTHER" id="PTHR36427">
    <property type="entry name" value="54S RIBOSOMAL PROTEIN L1, MITOCHONDRIAL"/>
    <property type="match status" value="1"/>
</dbReference>
<keyword evidence="7 9" id="KW-0687">Ribonucleoprotein</keyword>
<feature type="compositionally biased region" description="Basic residues" evidence="11">
    <location>
        <begin position="30"/>
        <end position="45"/>
    </location>
</feature>
<dbReference type="EMBL" id="LDXK01000005">
    <property type="protein sequence ID" value="KRT67263.1"/>
    <property type="molecule type" value="Genomic_DNA"/>
</dbReference>
<sequence>MGGRKPKVIPAEEETPKANSPEDKKEPSKKVKKSVSHRPKKVRGKKYQEAKKKMEPRAYPLGEAVKLVKGASTTEFDAAIDAHINLDLERDKPEHQLRSFLALPHSTGKTVKVLVFAEGEVAKKAQEAGADAIGDDALIESIAQGKLPDVDAVVSTPLFMAKLARIARFLGPKGLMPTPKAGTVTDNPADLVGQFKQGRIEIRTEVSSIVHVSIGKVSTPDEDLIANLKAVVAEVNRLKPAKITGNFILSVFLAPTMGPSVRVDLESLK</sequence>
<evidence type="ECO:0000256" key="5">
    <source>
        <dbReference type="ARBA" id="ARBA00022884"/>
    </source>
</evidence>
<comment type="function">
    <text evidence="9">Protein L1 is also a translational repressor protein, it controls the translation of the L11 operon by binding to its mRNA.</text>
</comment>
<dbReference type="Gene3D" id="3.40.50.790">
    <property type="match status" value="1"/>
</dbReference>
<comment type="caution">
    <text evidence="12">The sequence shown here is derived from an EMBL/GenBank/DDBJ whole genome shotgun (WGS) entry which is preliminary data.</text>
</comment>
<dbReference type="InterPro" id="IPR023673">
    <property type="entry name" value="Ribosomal_uL1_CS"/>
</dbReference>
<organism evidence="12 13">
    <name type="scientific">candidate division WWE3 bacterium CSP1-7</name>
    <dbReference type="NCBI Taxonomy" id="1576480"/>
    <lineage>
        <taxon>Bacteria</taxon>
        <taxon>Katanobacteria</taxon>
    </lineage>
</organism>
<keyword evidence="2 9" id="KW-0678">Repressor</keyword>
<dbReference type="PANTHER" id="PTHR36427:SF3">
    <property type="entry name" value="LARGE RIBOSOMAL SUBUNIT PROTEIN UL1M"/>
    <property type="match status" value="1"/>
</dbReference>
<dbReference type="AlphaFoldDB" id="A0A0T5ZWW3"/>
<evidence type="ECO:0000256" key="4">
    <source>
        <dbReference type="ARBA" id="ARBA00022845"/>
    </source>
</evidence>
<evidence type="ECO:0000256" key="8">
    <source>
        <dbReference type="ARBA" id="ARBA00035241"/>
    </source>
</evidence>
<dbReference type="GO" id="GO:0019843">
    <property type="term" value="F:rRNA binding"/>
    <property type="evidence" value="ECO:0007669"/>
    <property type="project" value="UniProtKB-UniRule"/>
</dbReference>
<dbReference type="PIRSF" id="PIRSF002155">
    <property type="entry name" value="Ribosomal_L1"/>
    <property type="match status" value="1"/>
</dbReference>
<comment type="subunit">
    <text evidence="9">Part of the 50S ribosomal subunit.</text>
</comment>
<dbReference type="PROSITE" id="PS01199">
    <property type="entry name" value="RIBOSOMAL_L1"/>
    <property type="match status" value="1"/>
</dbReference>
<dbReference type="HAMAP" id="MF_01318_B">
    <property type="entry name" value="Ribosomal_uL1_B"/>
    <property type="match status" value="1"/>
</dbReference>
<proteinExistence type="inferred from homology"/>
<dbReference type="GO" id="GO:0003735">
    <property type="term" value="F:structural constituent of ribosome"/>
    <property type="evidence" value="ECO:0007669"/>
    <property type="project" value="InterPro"/>
</dbReference>
<keyword evidence="3 9" id="KW-0699">rRNA-binding</keyword>
<comment type="similarity">
    <text evidence="1 9 10">Belongs to the universal ribosomal protein uL1 family.</text>
</comment>
<dbReference type="FunFam" id="3.40.50.790:FF:000001">
    <property type="entry name" value="50S ribosomal protein L1"/>
    <property type="match status" value="1"/>
</dbReference>